<protein>
    <recommendedName>
        <fullName evidence="3">Rhodanese domain-containing protein</fullName>
    </recommendedName>
</protein>
<reference evidence="2" key="1">
    <citation type="submission" date="2016-10" db="EMBL/GenBank/DDBJ databases">
        <authorList>
            <person name="Varghese N."/>
            <person name="Submissions S."/>
        </authorList>
    </citation>
    <scope>NUCLEOTIDE SEQUENCE [LARGE SCALE GENOMIC DNA]</scope>
    <source>
        <strain evidence="2">S7</strain>
    </source>
</reference>
<dbReference type="STRING" id="1884432.SAMN05518683_110116"/>
<dbReference type="Proteomes" id="UP000198892">
    <property type="component" value="Unassembled WGS sequence"/>
</dbReference>
<accession>A0A1I5TDZ7</accession>
<dbReference type="SUPFAM" id="SSF52821">
    <property type="entry name" value="Rhodanese/Cell cycle control phosphatase"/>
    <property type="match status" value="1"/>
</dbReference>
<dbReference type="OrthoDB" id="2967651at2"/>
<dbReference type="RefSeq" id="WP_093337286.1">
    <property type="nucleotide sequence ID" value="NZ_FOXD01000010.1"/>
</dbReference>
<name>A0A1I5TDZ7_9BACI</name>
<dbReference type="EMBL" id="FOXD01000010">
    <property type="protein sequence ID" value="SFP81051.1"/>
    <property type="molecule type" value="Genomic_DNA"/>
</dbReference>
<keyword evidence="2" id="KW-1185">Reference proteome</keyword>
<dbReference type="InterPro" id="IPR036873">
    <property type="entry name" value="Rhodanese-like_dom_sf"/>
</dbReference>
<evidence type="ECO:0000313" key="1">
    <source>
        <dbReference type="EMBL" id="SFP81051.1"/>
    </source>
</evidence>
<evidence type="ECO:0008006" key="3">
    <source>
        <dbReference type="Google" id="ProtNLM"/>
    </source>
</evidence>
<proteinExistence type="predicted"/>
<gene>
    <name evidence="1" type="ORF">SAMN05518683_110116</name>
</gene>
<dbReference type="AlphaFoldDB" id="A0A1I5TDZ7"/>
<organism evidence="1 2">
    <name type="scientific">Salibacterium halotolerans</name>
    <dbReference type="NCBI Taxonomy" id="1884432"/>
    <lineage>
        <taxon>Bacteria</taxon>
        <taxon>Bacillati</taxon>
        <taxon>Bacillota</taxon>
        <taxon>Bacilli</taxon>
        <taxon>Bacillales</taxon>
        <taxon>Bacillaceae</taxon>
    </lineage>
</organism>
<evidence type="ECO:0000313" key="2">
    <source>
        <dbReference type="Proteomes" id="UP000198892"/>
    </source>
</evidence>
<sequence>MMLLWPALLLGIISLGLIIFFYQRWMPVSGVKSAPLPEQPLPEGTIILDVRDYQEADHFPVKNAHLLPYPYLKRHIQTIDANKVFVVAPDKVSRNLSIRLLHKQGFFVSGFAVVCAGQPDCSTASVDCS</sequence>